<gene>
    <name evidence="1" type="ORF">GM676_21960</name>
</gene>
<comment type="caution">
    <text evidence="1">The sequence shown here is derived from an EMBL/GenBank/DDBJ whole genome shotgun (WGS) entry which is preliminary data.</text>
</comment>
<evidence type="ECO:0000313" key="2">
    <source>
        <dbReference type="Proteomes" id="UP000475582"/>
    </source>
</evidence>
<dbReference type="Proteomes" id="UP000475582">
    <property type="component" value="Unassembled WGS sequence"/>
</dbReference>
<dbReference type="EMBL" id="WNKY01000030">
    <property type="protein sequence ID" value="MTV40234.1"/>
    <property type="molecule type" value="Genomic_DNA"/>
</dbReference>
<proteinExistence type="predicted"/>
<reference evidence="1 2" key="1">
    <citation type="submission" date="2019-11" db="EMBL/GenBank/DDBJ databases">
        <title>Type strains purchased from KCTC, JCM and DSMZ.</title>
        <authorList>
            <person name="Lu H."/>
        </authorList>
    </citation>
    <scope>NUCLEOTIDE SEQUENCE [LARGE SCALE GENOMIC DNA]</scope>
    <source>
        <strain evidence="1 2">KCTC 22382</strain>
    </source>
</reference>
<accession>A0A6L6PML5</accession>
<organism evidence="1 2">
    <name type="scientific">Duganella radicis</name>
    <dbReference type="NCBI Taxonomy" id="551988"/>
    <lineage>
        <taxon>Bacteria</taxon>
        <taxon>Pseudomonadati</taxon>
        <taxon>Pseudomonadota</taxon>
        <taxon>Betaproteobacteria</taxon>
        <taxon>Burkholderiales</taxon>
        <taxon>Oxalobacteraceae</taxon>
        <taxon>Telluria group</taxon>
        <taxon>Duganella</taxon>
    </lineage>
</organism>
<name>A0A6L6PML5_9BURK</name>
<evidence type="ECO:0000313" key="1">
    <source>
        <dbReference type="EMBL" id="MTV40234.1"/>
    </source>
</evidence>
<dbReference type="AlphaFoldDB" id="A0A6L6PML5"/>
<sequence length="46" mass="5362">MNQPKQAPVLSAKRSARDILRLARERAKRLLQDHLLSKDTIRHQSD</sequence>
<dbReference type="RefSeq" id="WP_155466083.1">
    <property type="nucleotide sequence ID" value="NZ_WNKY01000030.1"/>
</dbReference>
<protein>
    <submittedName>
        <fullName evidence="1">Uncharacterized protein</fullName>
    </submittedName>
</protein>
<keyword evidence="2" id="KW-1185">Reference proteome</keyword>